<sequence>MATRDQVIEVLKTCYDPEIPVNIWDLGLIYDITIANDAVSIKMTLTAVGCSLGPQLVSEVETKMMSVDGIEDCKVEMVWSPPWSPERLSDDGRLSLQAMGFPV</sequence>
<dbReference type="Proteomes" id="UP000320048">
    <property type="component" value="Unassembled WGS sequence"/>
</dbReference>
<dbReference type="Proteomes" id="UP000320393">
    <property type="component" value="Unassembled WGS sequence"/>
</dbReference>
<dbReference type="EMBL" id="VBAM01000047">
    <property type="protein sequence ID" value="TMJ15728.1"/>
    <property type="molecule type" value="Genomic_DNA"/>
</dbReference>
<dbReference type="AlphaFoldDB" id="A0A537JKN1"/>
<evidence type="ECO:0000313" key="3">
    <source>
        <dbReference type="EMBL" id="TMJ15728.1"/>
    </source>
</evidence>
<feature type="domain" description="MIP18 family-like" evidence="1">
    <location>
        <begin position="4"/>
        <end position="76"/>
    </location>
</feature>
<evidence type="ECO:0000313" key="5">
    <source>
        <dbReference type="Proteomes" id="UP000320393"/>
    </source>
</evidence>
<dbReference type="InterPro" id="IPR052339">
    <property type="entry name" value="Fe-S_Maturation_MIP18"/>
</dbReference>
<accession>A0A537JKN1</accession>
<dbReference type="SUPFAM" id="SSF117916">
    <property type="entry name" value="Fe-S cluster assembly (FSCA) domain-like"/>
    <property type="match status" value="1"/>
</dbReference>
<dbReference type="EMBL" id="VBAO01000057">
    <property type="protein sequence ID" value="TMI83852.1"/>
    <property type="molecule type" value="Genomic_DNA"/>
</dbReference>
<dbReference type="InterPro" id="IPR034904">
    <property type="entry name" value="FSCA_dom_sf"/>
</dbReference>
<dbReference type="PANTHER" id="PTHR42831:SF1">
    <property type="entry name" value="FE-S PROTEIN MATURATION AUXILIARY FACTOR YITW"/>
    <property type="match status" value="1"/>
</dbReference>
<evidence type="ECO:0000313" key="4">
    <source>
        <dbReference type="Proteomes" id="UP000320048"/>
    </source>
</evidence>
<reference evidence="4 5" key="1">
    <citation type="journal article" date="2019" name="Nat. Microbiol.">
        <title>Mediterranean grassland soil C-N compound turnover is dependent on rainfall and depth, and is mediated by genomically divergent microorganisms.</title>
        <authorList>
            <person name="Diamond S."/>
            <person name="Andeer P.F."/>
            <person name="Li Z."/>
            <person name="Crits-Christoph A."/>
            <person name="Burstein D."/>
            <person name="Anantharaman K."/>
            <person name="Lane K.R."/>
            <person name="Thomas B.C."/>
            <person name="Pan C."/>
            <person name="Northen T.R."/>
            <person name="Banfield J.F."/>
        </authorList>
    </citation>
    <scope>NUCLEOTIDE SEQUENCE [LARGE SCALE GENOMIC DNA]</scope>
    <source>
        <strain evidence="3">NP_5</strain>
        <strain evidence="2">NP_7</strain>
    </source>
</reference>
<protein>
    <submittedName>
        <fullName evidence="2">DUF59 domain-containing protein</fullName>
    </submittedName>
</protein>
<gene>
    <name evidence="3" type="ORF">E6H02_01650</name>
    <name evidence="2" type="ORF">E6H04_02160</name>
</gene>
<dbReference type="Pfam" id="PF01883">
    <property type="entry name" value="FeS_assembly_P"/>
    <property type="match status" value="1"/>
</dbReference>
<organism evidence="2 4">
    <name type="scientific">Candidatus Segetimicrobium genomatis</name>
    <dbReference type="NCBI Taxonomy" id="2569760"/>
    <lineage>
        <taxon>Bacteria</taxon>
        <taxon>Bacillati</taxon>
        <taxon>Candidatus Sysuimicrobiota</taxon>
        <taxon>Candidatus Sysuimicrobiia</taxon>
        <taxon>Candidatus Sysuimicrobiales</taxon>
        <taxon>Candidatus Segetimicrobiaceae</taxon>
        <taxon>Candidatus Segetimicrobium</taxon>
    </lineage>
</organism>
<dbReference type="Gene3D" id="3.30.300.130">
    <property type="entry name" value="Fe-S cluster assembly (FSCA)"/>
    <property type="match status" value="1"/>
</dbReference>
<comment type="caution">
    <text evidence="2">The sequence shown here is derived from an EMBL/GenBank/DDBJ whole genome shotgun (WGS) entry which is preliminary data.</text>
</comment>
<name>A0A537JKN1_9BACT</name>
<proteinExistence type="predicted"/>
<evidence type="ECO:0000313" key="2">
    <source>
        <dbReference type="EMBL" id="TMI83852.1"/>
    </source>
</evidence>
<evidence type="ECO:0000259" key="1">
    <source>
        <dbReference type="Pfam" id="PF01883"/>
    </source>
</evidence>
<dbReference type="InterPro" id="IPR002744">
    <property type="entry name" value="MIP18-like"/>
</dbReference>
<dbReference type="PANTHER" id="PTHR42831">
    <property type="entry name" value="FE-S PROTEIN MATURATION AUXILIARY FACTOR YITW"/>
    <property type="match status" value="1"/>
</dbReference>